<feature type="signal peptide" evidence="3">
    <location>
        <begin position="1"/>
        <end position="22"/>
    </location>
</feature>
<feature type="compositionally biased region" description="Low complexity" evidence="1">
    <location>
        <begin position="264"/>
        <end position="273"/>
    </location>
</feature>
<organism evidence="4 5">
    <name type="scientific">Phialemonium atrogriseum</name>
    <dbReference type="NCBI Taxonomy" id="1093897"/>
    <lineage>
        <taxon>Eukaryota</taxon>
        <taxon>Fungi</taxon>
        <taxon>Dikarya</taxon>
        <taxon>Ascomycota</taxon>
        <taxon>Pezizomycotina</taxon>
        <taxon>Sordariomycetes</taxon>
        <taxon>Sordariomycetidae</taxon>
        <taxon>Cephalothecales</taxon>
        <taxon>Cephalothecaceae</taxon>
        <taxon>Phialemonium</taxon>
    </lineage>
</organism>
<evidence type="ECO:0000256" key="2">
    <source>
        <dbReference type="SAM" id="Phobius"/>
    </source>
</evidence>
<keyword evidence="2" id="KW-0812">Transmembrane</keyword>
<keyword evidence="5" id="KW-1185">Reference proteome</keyword>
<feature type="region of interest" description="Disordered" evidence="1">
    <location>
        <begin position="179"/>
        <end position="228"/>
    </location>
</feature>
<dbReference type="RefSeq" id="XP_060286743.1">
    <property type="nucleotide sequence ID" value="XM_060423185.1"/>
</dbReference>
<feature type="compositionally biased region" description="Polar residues" evidence="1">
    <location>
        <begin position="327"/>
        <end position="344"/>
    </location>
</feature>
<evidence type="ECO:0000313" key="5">
    <source>
        <dbReference type="Proteomes" id="UP001244011"/>
    </source>
</evidence>
<proteinExistence type="predicted"/>
<keyword evidence="2" id="KW-0472">Membrane</keyword>
<dbReference type="EMBL" id="MU839000">
    <property type="protein sequence ID" value="KAK1770530.1"/>
    <property type="molecule type" value="Genomic_DNA"/>
</dbReference>
<evidence type="ECO:0000256" key="1">
    <source>
        <dbReference type="SAM" id="MobiDB-lite"/>
    </source>
</evidence>
<dbReference type="GeneID" id="85306372"/>
<dbReference type="Proteomes" id="UP001244011">
    <property type="component" value="Unassembled WGS sequence"/>
</dbReference>
<accession>A0AAJ0C5V5</accession>
<feature type="region of interest" description="Disordered" evidence="1">
    <location>
        <begin position="49"/>
        <end position="68"/>
    </location>
</feature>
<feature type="region of interest" description="Disordered" evidence="1">
    <location>
        <begin position="264"/>
        <end position="294"/>
    </location>
</feature>
<keyword evidence="2" id="KW-1133">Transmembrane helix</keyword>
<feature type="transmembrane region" description="Helical" evidence="2">
    <location>
        <begin position="233"/>
        <end position="255"/>
    </location>
</feature>
<gene>
    <name evidence="4" type="ORF">QBC33DRAFT_270784</name>
</gene>
<name>A0AAJ0C5V5_9PEZI</name>
<feature type="compositionally biased region" description="Basic and acidic residues" evidence="1">
    <location>
        <begin position="57"/>
        <end position="66"/>
    </location>
</feature>
<comment type="caution">
    <text evidence="4">The sequence shown here is derived from an EMBL/GenBank/DDBJ whole genome shotgun (WGS) entry which is preliminary data.</text>
</comment>
<evidence type="ECO:0000313" key="4">
    <source>
        <dbReference type="EMBL" id="KAK1770530.1"/>
    </source>
</evidence>
<evidence type="ECO:0000256" key="3">
    <source>
        <dbReference type="SAM" id="SignalP"/>
    </source>
</evidence>
<sequence>MATMKRVFGLAALGCAIAGVESKLLSWGEDEIERRWTPAYETLGILPLLGQTPRPTDPPRLEDRAVGKRSSSDNTCAYVNGDPEIPLYCAATDQCVYNSVNHYIGCCADAETICPVWTTCYDRTDSASFTTDNSFTLWCGQTSFPYCKRHLYQDKAWTGYTLWGCAVAAGTDTVYYTPTETASPTTETSPTSSHHTTTTGHSSSSPTRTSAGPNPTSETPKPSGGKGVPVGPVVGGVVGGVAAIGLIGLGAFYLIRSNRKNNNNPPTGAAAGQGPPPGAPSGGYDPNQGQMMAQQHGGYYAPGAAAGVAGFTPVDPRASMLKPQGFDNGNSPPGSPTPTYQSVTTPPPAGYGGQPSPTSTNNMGYAMAPQDFQQQQQQQQMYHGTPPPQQGYQAAGAAPYNNGQGNPHSPQGQAFAAELPTTRGDGQVNELAG</sequence>
<dbReference type="AlphaFoldDB" id="A0AAJ0C5V5"/>
<feature type="compositionally biased region" description="Low complexity" evidence="1">
    <location>
        <begin position="179"/>
        <end position="213"/>
    </location>
</feature>
<feature type="compositionally biased region" description="Low complexity" evidence="1">
    <location>
        <begin position="390"/>
        <end position="407"/>
    </location>
</feature>
<keyword evidence="3" id="KW-0732">Signal</keyword>
<reference evidence="4" key="1">
    <citation type="submission" date="2023-06" db="EMBL/GenBank/DDBJ databases">
        <title>Genome-scale phylogeny and comparative genomics of the fungal order Sordariales.</title>
        <authorList>
            <consortium name="Lawrence Berkeley National Laboratory"/>
            <person name="Hensen N."/>
            <person name="Bonometti L."/>
            <person name="Westerberg I."/>
            <person name="Brannstrom I.O."/>
            <person name="Guillou S."/>
            <person name="Cros-Aarteil S."/>
            <person name="Calhoun S."/>
            <person name="Haridas S."/>
            <person name="Kuo A."/>
            <person name="Mondo S."/>
            <person name="Pangilinan J."/>
            <person name="Riley R."/>
            <person name="Labutti K."/>
            <person name="Andreopoulos B."/>
            <person name="Lipzen A."/>
            <person name="Chen C."/>
            <person name="Yanf M."/>
            <person name="Daum C."/>
            <person name="Ng V."/>
            <person name="Clum A."/>
            <person name="Steindorff A."/>
            <person name="Ohm R."/>
            <person name="Martin F."/>
            <person name="Silar P."/>
            <person name="Natvig D."/>
            <person name="Lalanne C."/>
            <person name="Gautier V."/>
            <person name="Ament-Velasquez S.L."/>
            <person name="Kruys A."/>
            <person name="Hutchinson M.I."/>
            <person name="Powell A.J."/>
            <person name="Barry K."/>
            <person name="Miller A.N."/>
            <person name="Grigoriev I.V."/>
            <person name="Debuchy R."/>
            <person name="Gladieux P."/>
            <person name="Thoren M.H."/>
            <person name="Johannesson H."/>
        </authorList>
    </citation>
    <scope>NUCLEOTIDE SEQUENCE</scope>
    <source>
        <strain evidence="4">8032-3</strain>
    </source>
</reference>
<protein>
    <submittedName>
        <fullName evidence="4">Uncharacterized protein</fullName>
    </submittedName>
</protein>
<feature type="chain" id="PRO_5042495234" evidence="3">
    <location>
        <begin position="23"/>
        <end position="433"/>
    </location>
</feature>
<feature type="region of interest" description="Disordered" evidence="1">
    <location>
        <begin position="316"/>
        <end position="433"/>
    </location>
</feature>